<gene>
    <name evidence="2" type="ORF">UBRO2_06021</name>
    <name evidence="1" type="ORF">UBRO_16716</name>
</gene>
<reference evidence="2" key="3">
    <citation type="submission" date="2018-08" db="EMBL/GenBank/DDBJ databases">
        <authorList>
            <person name="Guldener U."/>
        </authorList>
    </citation>
    <scope>NUCLEOTIDE SEQUENCE</scope>
    <source>
        <strain evidence="2">UB2</strain>
    </source>
</reference>
<name>A0A1K0FZ23_9BASI</name>
<dbReference type="Proteomes" id="UP000179920">
    <property type="component" value="Chromosome III"/>
</dbReference>
<protein>
    <submittedName>
        <fullName evidence="1">Uncharacterized protein</fullName>
    </submittedName>
</protein>
<evidence type="ECO:0000313" key="4">
    <source>
        <dbReference type="Proteomes" id="UP000658997"/>
    </source>
</evidence>
<reference evidence="3" key="2">
    <citation type="submission" date="2016-04" db="EMBL/GenBank/DDBJ databases">
        <authorList>
            <person name="Guldener U."/>
            <person name="Guldener U."/>
        </authorList>
    </citation>
    <scope>NUCLEOTIDE SEQUENCE [LARGE SCALE GENOMIC DNA]</scope>
    <source>
        <strain evidence="3">UB2112</strain>
    </source>
</reference>
<proteinExistence type="predicted"/>
<evidence type="ECO:0000313" key="2">
    <source>
        <dbReference type="EMBL" id="SYW86301.1"/>
    </source>
</evidence>
<keyword evidence="4" id="KW-1185">Reference proteome</keyword>
<accession>A0A1K0FZ23</accession>
<dbReference type="Proteomes" id="UP000658997">
    <property type="component" value="Unassembled WGS sequence"/>
</dbReference>
<evidence type="ECO:0000313" key="1">
    <source>
        <dbReference type="EMBL" id="SAM76240.1"/>
    </source>
</evidence>
<evidence type="ECO:0000313" key="3">
    <source>
        <dbReference type="Proteomes" id="UP000179920"/>
    </source>
</evidence>
<dbReference type="AlphaFoldDB" id="A0A1K0FZ23"/>
<dbReference type="EMBL" id="LT558119">
    <property type="protein sequence ID" value="SAM76240.1"/>
    <property type="molecule type" value="Genomic_DNA"/>
</dbReference>
<organism evidence="1 3">
    <name type="scientific">Ustilago bromivora</name>
    <dbReference type="NCBI Taxonomy" id="307758"/>
    <lineage>
        <taxon>Eukaryota</taxon>
        <taxon>Fungi</taxon>
        <taxon>Dikarya</taxon>
        <taxon>Basidiomycota</taxon>
        <taxon>Ustilaginomycotina</taxon>
        <taxon>Ustilaginomycetes</taxon>
        <taxon>Ustilaginales</taxon>
        <taxon>Ustilaginaceae</taxon>
        <taxon>Ustilago</taxon>
    </lineage>
</organism>
<dbReference type="EMBL" id="ULHB01000316">
    <property type="protein sequence ID" value="SYW86301.1"/>
    <property type="molecule type" value="Genomic_DNA"/>
</dbReference>
<sequence>MPQYTGTGPDGWDAMFTPSLSDESYESFEEKIHFHANSSRRLGCEIDELHGVKIVNNGGEASNVERVSYRLPWTMGCTLMLQIIPTQCLSDKLAALNSANDLRHQIEG</sequence>
<reference evidence="1" key="1">
    <citation type="submission" date="2016-04" db="EMBL/GenBank/DDBJ databases">
        <authorList>
            <person name="Evans L.H."/>
            <person name="Alamgir A."/>
            <person name="Owens N."/>
            <person name="Weber N.D."/>
            <person name="Virtaneva K."/>
            <person name="Barbian K."/>
            <person name="Babar A."/>
            <person name="Rosenke K."/>
        </authorList>
    </citation>
    <scope>NUCLEOTIDE SEQUENCE</scope>
    <source>
        <strain evidence="1">UB2112</strain>
    </source>
</reference>